<dbReference type="NCBIfam" id="TIGR00516">
    <property type="entry name" value="acpS"/>
    <property type="match status" value="1"/>
</dbReference>
<dbReference type="HAMAP" id="MF_00101">
    <property type="entry name" value="AcpS"/>
    <property type="match status" value="1"/>
</dbReference>
<comment type="cofactor">
    <cofactor evidence="10">
        <name>Mg(2+)</name>
        <dbReference type="ChEBI" id="CHEBI:18420"/>
    </cofactor>
</comment>
<comment type="caution">
    <text evidence="12">The sequence shown here is derived from an EMBL/GenBank/DDBJ whole genome shotgun (WGS) entry which is preliminary data.</text>
</comment>
<dbReference type="AlphaFoldDB" id="A0A498C5Q5"/>
<comment type="function">
    <text evidence="9">Transfers the 4'-phosphopantetheine moiety from coenzyme A to the 'Ser-36' of acyl-carrier-protein.</text>
</comment>
<evidence type="ECO:0000313" key="12">
    <source>
        <dbReference type="EMBL" id="RLK50317.1"/>
    </source>
</evidence>
<dbReference type="FunFam" id="3.90.470.20:FF:000001">
    <property type="entry name" value="Holo-[acyl-carrier-protein] synthase"/>
    <property type="match status" value="1"/>
</dbReference>
<evidence type="ECO:0000256" key="4">
    <source>
        <dbReference type="ARBA" id="ARBA00022832"/>
    </source>
</evidence>
<feature type="binding site" evidence="10">
    <location>
        <position position="8"/>
    </location>
    <ligand>
        <name>Mg(2+)</name>
        <dbReference type="ChEBI" id="CHEBI:18420"/>
    </ligand>
</feature>
<evidence type="ECO:0000256" key="7">
    <source>
        <dbReference type="ARBA" id="ARBA00023160"/>
    </source>
</evidence>
<dbReference type="OrthoDB" id="517356at2"/>
<feature type="domain" description="4'-phosphopantetheinyl transferase" evidence="11">
    <location>
        <begin position="4"/>
        <end position="113"/>
    </location>
</feature>
<proteinExistence type="inferred from homology"/>
<dbReference type="InterPro" id="IPR004568">
    <property type="entry name" value="Ppantetheine-prot_Trfase_dom"/>
</dbReference>
<dbReference type="InterPro" id="IPR002582">
    <property type="entry name" value="ACPS"/>
</dbReference>
<keyword evidence="1 10" id="KW-0444">Lipid biosynthesis</keyword>
<evidence type="ECO:0000256" key="3">
    <source>
        <dbReference type="ARBA" id="ARBA00022723"/>
    </source>
</evidence>
<dbReference type="GO" id="GO:0005737">
    <property type="term" value="C:cytoplasm"/>
    <property type="evidence" value="ECO:0007669"/>
    <property type="project" value="UniProtKB-SubCell"/>
</dbReference>
<keyword evidence="5 10" id="KW-0460">Magnesium</keyword>
<evidence type="ECO:0000256" key="8">
    <source>
        <dbReference type="ARBA" id="ARBA00050875"/>
    </source>
</evidence>
<dbReference type="Gene3D" id="3.90.470.20">
    <property type="entry name" value="4'-phosphopantetheinyl transferase domain"/>
    <property type="match status" value="1"/>
</dbReference>
<evidence type="ECO:0000256" key="9">
    <source>
        <dbReference type="ARBA" id="ARBA00054726"/>
    </source>
</evidence>
<dbReference type="GO" id="GO:0008897">
    <property type="term" value="F:holo-[acyl-carrier-protein] synthase activity"/>
    <property type="evidence" value="ECO:0007669"/>
    <property type="project" value="UniProtKB-UniRule"/>
</dbReference>
<evidence type="ECO:0000256" key="1">
    <source>
        <dbReference type="ARBA" id="ARBA00022516"/>
    </source>
</evidence>
<evidence type="ECO:0000256" key="2">
    <source>
        <dbReference type="ARBA" id="ARBA00022679"/>
    </source>
</evidence>
<keyword evidence="2 10" id="KW-0808">Transferase</keyword>
<dbReference type="EMBL" id="RCDA01000001">
    <property type="protein sequence ID" value="RLK50317.1"/>
    <property type="molecule type" value="Genomic_DNA"/>
</dbReference>
<keyword evidence="3 10" id="KW-0479">Metal-binding</keyword>
<keyword evidence="13" id="KW-1185">Reference proteome</keyword>
<dbReference type="InterPro" id="IPR008278">
    <property type="entry name" value="4-PPantetheinyl_Trfase_dom"/>
</dbReference>
<evidence type="ECO:0000313" key="13">
    <source>
        <dbReference type="Proteomes" id="UP000275461"/>
    </source>
</evidence>
<protein>
    <recommendedName>
        <fullName evidence="10">Holo-[acyl-carrier-protein] synthase</fullName>
        <shortName evidence="10">Holo-ACP synthase</shortName>
        <ecNumber evidence="10">2.7.8.7</ecNumber>
    </recommendedName>
    <alternativeName>
        <fullName evidence="10">4'-phosphopantetheinyl transferase AcpS</fullName>
    </alternativeName>
</protein>
<name>A0A498C5Q5_9GAMM</name>
<keyword evidence="4 10" id="KW-0276">Fatty acid metabolism</keyword>
<dbReference type="GO" id="GO:0006633">
    <property type="term" value="P:fatty acid biosynthetic process"/>
    <property type="evidence" value="ECO:0007669"/>
    <property type="project" value="UniProtKB-UniRule"/>
</dbReference>
<gene>
    <name evidence="10" type="primary">acpS</name>
    <name evidence="12" type="ORF">DFR31_0210</name>
</gene>
<dbReference type="RefSeq" id="WP_121440814.1">
    <property type="nucleotide sequence ID" value="NZ_RCDA01000001.1"/>
</dbReference>
<comment type="function">
    <text evidence="10">Transfers the 4'-phosphopantetheine moiety from coenzyme A to a Ser of acyl-carrier-protein.</text>
</comment>
<evidence type="ECO:0000259" key="11">
    <source>
        <dbReference type="Pfam" id="PF01648"/>
    </source>
</evidence>
<keyword evidence="7 10" id="KW-0275">Fatty acid biosynthesis</keyword>
<evidence type="ECO:0000256" key="6">
    <source>
        <dbReference type="ARBA" id="ARBA00023098"/>
    </source>
</evidence>
<comment type="subcellular location">
    <subcellularLocation>
        <location evidence="10">Cytoplasm</location>
    </subcellularLocation>
</comment>
<keyword evidence="6 10" id="KW-0443">Lipid metabolism</keyword>
<sequence length="132" mass="14483">MIIGVGTDLVEIGRMERMLARHGERALDRLLHPSERQECPQAPDRAARFLARRFAAKEAAAKALGTGIAGGIRFTDLQVDHDDKGRPLLQLHGEARNRARQLGVSAYHLSISDEQTHALAFVVLTASDPDSH</sequence>
<comment type="catalytic activity">
    <reaction evidence="8 10">
        <text>apo-[ACP] + CoA = holo-[ACP] + adenosine 3',5'-bisphosphate + H(+)</text>
        <dbReference type="Rhea" id="RHEA:12068"/>
        <dbReference type="Rhea" id="RHEA-COMP:9685"/>
        <dbReference type="Rhea" id="RHEA-COMP:9690"/>
        <dbReference type="ChEBI" id="CHEBI:15378"/>
        <dbReference type="ChEBI" id="CHEBI:29999"/>
        <dbReference type="ChEBI" id="CHEBI:57287"/>
        <dbReference type="ChEBI" id="CHEBI:58343"/>
        <dbReference type="ChEBI" id="CHEBI:64479"/>
        <dbReference type="EC" id="2.7.8.7"/>
    </reaction>
</comment>
<dbReference type="Proteomes" id="UP000275461">
    <property type="component" value="Unassembled WGS sequence"/>
</dbReference>
<dbReference type="InterPro" id="IPR037143">
    <property type="entry name" value="4-PPantetheinyl_Trfase_dom_sf"/>
</dbReference>
<comment type="similarity">
    <text evidence="10">Belongs to the P-Pant transferase superfamily. AcpS family.</text>
</comment>
<organism evidence="12 13">
    <name type="scientific">Alkalispirillum mobile</name>
    <dbReference type="NCBI Taxonomy" id="85925"/>
    <lineage>
        <taxon>Bacteria</taxon>
        <taxon>Pseudomonadati</taxon>
        <taxon>Pseudomonadota</taxon>
        <taxon>Gammaproteobacteria</taxon>
        <taxon>Chromatiales</taxon>
        <taxon>Ectothiorhodospiraceae</taxon>
        <taxon>Alkalispirillum</taxon>
    </lineage>
</organism>
<dbReference type="SUPFAM" id="SSF56214">
    <property type="entry name" value="4'-phosphopantetheinyl transferase"/>
    <property type="match status" value="1"/>
</dbReference>
<evidence type="ECO:0000256" key="5">
    <source>
        <dbReference type="ARBA" id="ARBA00022842"/>
    </source>
</evidence>
<dbReference type="EC" id="2.7.8.7" evidence="10"/>
<dbReference type="Pfam" id="PF01648">
    <property type="entry name" value="ACPS"/>
    <property type="match status" value="1"/>
</dbReference>
<accession>A0A498C5Q5</accession>
<dbReference type="NCBIfam" id="TIGR00556">
    <property type="entry name" value="pantethn_trn"/>
    <property type="match status" value="1"/>
</dbReference>
<reference evidence="12 13" key="1">
    <citation type="submission" date="2018-10" db="EMBL/GenBank/DDBJ databases">
        <title>Genomic Encyclopedia of Type Strains, Phase IV (KMG-IV): sequencing the most valuable type-strain genomes for metagenomic binning, comparative biology and taxonomic classification.</title>
        <authorList>
            <person name="Goeker M."/>
        </authorList>
    </citation>
    <scope>NUCLEOTIDE SEQUENCE [LARGE SCALE GENOMIC DNA]</scope>
    <source>
        <strain evidence="12 13">DSM 12769</strain>
    </source>
</reference>
<keyword evidence="10" id="KW-0963">Cytoplasm</keyword>
<evidence type="ECO:0000256" key="10">
    <source>
        <dbReference type="HAMAP-Rule" id="MF_00101"/>
    </source>
</evidence>
<dbReference type="GO" id="GO:0000287">
    <property type="term" value="F:magnesium ion binding"/>
    <property type="evidence" value="ECO:0007669"/>
    <property type="project" value="UniProtKB-UniRule"/>
</dbReference>
<feature type="binding site" evidence="10">
    <location>
        <position position="58"/>
    </location>
    <ligand>
        <name>Mg(2+)</name>
        <dbReference type="ChEBI" id="CHEBI:18420"/>
    </ligand>
</feature>